<dbReference type="InterPro" id="IPR019933">
    <property type="entry name" value="DivIVA_domain"/>
</dbReference>
<dbReference type="InterPro" id="IPR019932">
    <property type="entry name" value="CHP03543"/>
</dbReference>
<evidence type="ECO:0000313" key="6">
    <source>
        <dbReference type="Proteomes" id="UP000494179"/>
    </source>
</evidence>
<dbReference type="EMBL" id="CABWKE010000012">
    <property type="protein sequence ID" value="VWQ27904.1"/>
    <property type="molecule type" value="Genomic_DNA"/>
</dbReference>
<protein>
    <submittedName>
        <fullName evidence="3">DivIVA protein</fullName>
    </submittedName>
</protein>
<proteinExistence type="predicted"/>
<evidence type="ECO:0000313" key="4">
    <source>
        <dbReference type="EMBL" id="VWQ34689.1"/>
    </source>
</evidence>
<feature type="compositionally biased region" description="Low complexity" evidence="1">
    <location>
        <begin position="355"/>
        <end position="373"/>
    </location>
</feature>
<evidence type="ECO:0000313" key="5">
    <source>
        <dbReference type="Proteomes" id="UP000319252"/>
    </source>
</evidence>
<dbReference type="RefSeq" id="WP_071478564.1">
    <property type="nucleotide sequence ID" value="NZ_CABHML010000034.1"/>
</dbReference>
<evidence type="ECO:0000313" key="7">
    <source>
        <dbReference type="Proteomes" id="UP000494270"/>
    </source>
</evidence>
<dbReference type="EMBL" id="CABWKI010000012">
    <property type="protein sequence ID" value="VWQ34689.1"/>
    <property type="molecule type" value="Genomic_DNA"/>
</dbReference>
<feature type="region of interest" description="Disordered" evidence="1">
    <location>
        <begin position="439"/>
        <end position="546"/>
    </location>
</feature>
<dbReference type="NCBIfam" id="TIGR03544">
    <property type="entry name" value="DivI1A_domain"/>
    <property type="match status" value="2"/>
</dbReference>
<evidence type="ECO:0000256" key="1">
    <source>
        <dbReference type="SAM" id="MobiDB-lite"/>
    </source>
</evidence>
<feature type="compositionally biased region" description="Polar residues" evidence="1">
    <location>
        <begin position="376"/>
        <end position="391"/>
    </location>
</feature>
<dbReference type="Proteomes" id="UP000494270">
    <property type="component" value="Unassembled WGS sequence"/>
</dbReference>
<dbReference type="NCBIfam" id="TIGR03543">
    <property type="entry name" value="divI1A_rptt_fam"/>
    <property type="match status" value="1"/>
</dbReference>
<feature type="region of interest" description="Disordered" evidence="1">
    <location>
        <begin position="111"/>
        <end position="131"/>
    </location>
</feature>
<name>A0A1S2VTC3_BIFLI</name>
<feature type="compositionally biased region" description="Low complexity" evidence="1">
    <location>
        <begin position="446"/>
        <end position="465"/>
    </location>
</feature>
<feature type="compositionally biased region" description="Polar residues" evidence="1">
    <location>
        <begin position="488"/>
        <end position="508"/>
    </location>
</feature>
<dbReference type="EMBL" id="CABHML010000034">
    <property type="protein sequence ID" value="VUW82781.1"/>
    <property type="molecule type" value="Genomic_DNA"/>
</dbReference>
<evidence type="ECO:0000313" key="2">
    <source>
        <dbReference type="EMBL" id="VUW82781.1"/>
    </source>
</evidence>
<reference evidence="2 5" key="1">
    <citation type="submission" date="2019-07" db="EMBL/GenBank/DDBJ databases">
        <authorList>
            <person name="Chang H.-W."/>
            <person name="Raman A."/>
            <person name="Venkatesh S."/>
            <person name="Gehrig J."/>
        </authorList>
    </citation>
    <scope>NUCLEOTIDE SEQUENCE [LARGE SCALE GENOMIC DNA]</scope>
    <source>
        <strain evidence="2">B.longum_ssp_infantis_4</strain>
    </source>
</reference>
<organism evidence="3 7">
    <name type="scientific">Bifidobacterium longum subsp. infantis</name>
    <dbReference type="NCBI Taxonomy" id="1682"/>
    <lineage>
        <taxon>Bacteria</taxon>
        <taxon>Bacillati</taxon>
        <taxon>Actinomycetota</taxon>
        <taxon>Actinomycetes</taxon>
        <taxon>Bifidobacteriales</taxon>
        <taxon>Bifidobacteriaceae</taxon>
        <taxon>Bifidobacterium</taxon>
    </lineage>
</organism>
<dbReference type="Proteomes" id="UP000494179">
    <property type="component" value="Unassembled WGS sequence"/>
</dbReference>
<accession>A0A1S2VTC3</accession>
<evidence type="ECO:0000313" key="3">
    <source>
        <dbReference type="EMBL" id="VWQ27904.1"/>
    </source>
</evidence>
<gene>
    <name evidence="4" type="ORF">BIFLH664_00846</name>
    <name evidence="3" type="ORF">BIFLH665_01004</name>
    <name evidence="2" type="ORF">BLONGUMMC1_00124</name>
</gene>
<feature type="compositionally biased region" description="Basic and acidic residues" evidence="1">
    <location>
        <begin position="111"/>
        <end position="121"/>
    </location>
</feature>
<feature type="region of interest" description="Disordered" evidence="1">
    <location>
        <begin position="355"/>
        <end position="391"/>
    </location>
</feature>
<sequence>MAQELREGDGKSGIARAGKRKWGYDPAQVDAFLERAHALYDSEGMNLTQHDIQNVSFDLRKNGYVIAQVDAALGRLERAVVDKQTTWEIAQHGRVTWKAKTEKLYHEVQNHAERNERERFKSGAPKQPSYDKKQVDRLVDQIVDKAAAALGVDGVTEDDVRSLADLNADTVNNVIFTQRKGKRGYDERQVDYFLNACVQLLSRLESYARVADFVSGEPAAPAQTAKNVTVQANGVSPLFASGTQRPATDERFAPSAAAHDESFDALHQAEQSLFTAPAPVAPAAPAAAAPIAYAPAPASFDASTSTNSTNSTNAEQPVSFAPAAYPVHASNESAAKPVSETPSVAPTAAVAAEPPVSAPSAPVSGATAGSAPSFAPAQSSHESAAPSSTPSVFAEQPVDMVQNDSSLAALAHMAAVSQELPAVDVPSFAPKMPSLDTPNALKLNEVPGSVSSPAPSAPAAQPVNSTADEAASAAMPVSFAPTSKPDRNTNSIPVRVSDSQPADSTTSRPAAESSEYVAASHDTEAAQPSQDKHDSNDSFPLLFPLVGNFDSDIPDLSFPTLNNDDTKKEQ</sequence>
<dbReference type="Gene3D" id="6.10.250.660">
    <property type="match status" value="1"/>
</dbReference>
<dbReference type="AlphaFoldDB" id="A0A1S2VTC3"/>
<dbReference type="Proteomes" id="UP000319252">
    <property type="component" value="Unassembled WGS sequence"/>
</dbReference>
<reference evidence="6 7" key="2">
    <citation type="submission" date="2019-10" db="EMBL/GenBank/DDBJ databases">
        <authorList>
            <consortium name="Melissa Lawson"/>
            <person name="O'neill I."/>
        </authorList>
    </citation>
    <scope>NUCLEOTIDE SEQUENCE [LARGE SCALE GENOMIC DNA]</scope>
    <source>
        <strain evidence="4">LH_664</strain>
        <strain evidence="3">LH_665</strain>
    </source>
</reference>